<evidence type="ECO:0000313" key="2">
    <source>
        <dbReference type="EMBL" id="KAG7530273.1"/>
    </source>
</evidence>
<reference evidence="2" key="1">
    <citation type="submission" date="2020-04" db="EMBL/GenBank/DDBJ databases">
        <title>Analysis of mating type loci in Filobasidium floriforme.</title>
        <authorList>
            <person name="Nowrousian M."/>
        </authorList>
    </citation>
    <scope>NUCLEOTIDE SEQUENCE</scope>
    <source>
        <strain evidence="2">CBS 6242</strain>
    </source>
</reference>
<proteinExistence type="predicted"/>
<feature type="compositionally biased region" description="Low complexity" evidence="1">
    <location>
        <begin position="166"/>
        <end position="175"/>
    </location>
</feature>
<accession>A0A8K0JHI6</accession>
<protein>
    <submittedName>
        <fullName evidence="2">Uncharacterized protein</fullName>
    </submittedName>
</protein>
<feature type="compositionally biased region" description="Basic and acidic residues" evidence="1">
    <location>
        <begin position="121"/>
        <end position="136"/>
    </location>
</feature>
<evidence type="ECO:0000256" key="1">
    <source>
        <dbReference type="SAM" id="MobiDB-lite"/>
    </source>
</evidence>
<feature type="region of interest" description="Disordered" evidence="1">
    <location>
        <begin position="166"/>
        <end position="214"/>
    </location>
</feature>
<sequence>MRGKIEMLAYTLNGMGTTDSNGLSNLLDAAIEDVLMTTNVSAGHDDLLVDYLSLLLRGLDMHSRMTRGTPMETFHKSLVVNYESRYPLAVREKAELDFSAKNGNKAGMNLLALAFGSAGSSEKRNHPDRPSEDTLVHGRSTYSDALSPVSTTDGMPYVHVHQSQSPQFFSNPFSPKTTPRNGSFSPYPMSDRGSLMDRSDLVVSPVTRSPSVASRRIPMGVRRLGSLLSKSRSGSTSSGVV</sequence>
<comment type="caution">
    <text evidence="2">The sequence shown here is derived from an EMBL/GenBank/DDBJ whole genome shotgun (WGS) entry which is preliminary data.</text>
</comment>
<feature type="region of interest" description="Disordered" evidence="1">
    <location>
        <begin position="119"/>
        <end position="148"/>
    </location>
</feature>
<gene>
    <name evidence="2" type="ORF">FFLO_05158</name>
</gene>
<name>A0A8K0JHI6_9TREE</name>
<evidence type="ECO:0000313" key="3">
    <source>
        <dbReference type="Proteomes" id="UP000812966"/>
    </source>
</evidence>
<keyword evidence="3" id="KW-1185">Reference proteome</keyword>
<dbReference type="EMBL" id="JABELV010000123">
    <property type="protein sequence ID" value="KAG7530273.1"/>
    <property type="molecule type" value="Genomic_DNA"/>
</dbReference>
<organism evidence="2 3">
    <name type="scientific">Filobasidium floriforme</name>
    <dbReference type="NCBI Taxonomy" id="5210"/>
    <lineage>
        <taxon>Eukaryota</taxon>
        <taxon>Fungi</taxon>
        <taxon>Dikarya</taxon>
        <taxon>Basidiomycota</taxon>
        <taxon>Agaricomycotina</taxon>
        <taxon>Tremellomycetes</taxon>
        <taxon>Filobasidiales</taxon>
        <taxon>Filobasidiaceae</taxon>
        <taxon>Filobasidium</taxon>
    </lineage>
</organism>
<dbReference type="AlphaFoldDB" id="A0A8K0JHI6"/>
<dbReference type="Proteomes" id="UP000812966">
    <property type="component" value="Unassembled WGS sequence"/>
</dbReference>